<accession>A0A6J4TMT4</accession>
<feature type="compositionally biased region" description="Basic residues" evidence="1">
    <location>
        <begin position="68"/>
        <end position="78"/>
    </location>
</feature>
<name>A0A6J4TMT4_9ACTN</name>
<dbReference type="EMBL" id="CADCVT010000373">
    <property type="protein sequence ID" value="CAA9527638.1"/>
    <property type="molecule type" value="Genomic_DNA"/>
</dbReference>
<gene>
    <name evidence="2" type="ORF">AVDCRST_MAG85-3387</name>
</gene>
<feature type="non-terminal residue" evidence="2">
    <location>
        <position position="1"/>
    </location>
</feature>
<dbReference type="AlphaFoldDB" id="A0A6J4TMT4"/>
<evidence type="ECO:0000313" key="2">
    <source>
        <dbReference type="EMBL" id="CAA9527638.1"/>
    </source>
</evidence>
<proteinExistence type="predicted"/>
<feature type="compositionally biased region" description="Basic residues" evidence="1">
    <location>
        <begin position="15"/>
        <end position="32"/>
    </location>
</feature>
<protein>
    <submittedName>
        <fullName evidence="2">RhtB family transporter</fullName>
    </submittedName>
</protein>
<organism evidence="2">
    <name type="scientific">uncultured Solirubrobacteraceae bacterium</name>
    <dbReference type="NCBI Taxonomy" id="1162706"/>
    <lineage>
        <taxon>Bacteria</taxon>
        <taxon>Bacillati</taxon>
        <taxon>Actinomycetota</taxon>
        <taxon>Thermoleophilia</taxon>
        <taxon>Solirubrobacterales</taxon>
        <taxon>Solirubrobacteraceae</taxon>
        <taxon>environmental samples</taxon>
    </lineage>
</organism>
<evidence type="ECO:0000256" key="1">
    <source>
        <dbReference type="SAM" id="MobiDB-lite"/>
    </source>
</evidence>
<reference evidence="2" key="1">
    <citation type="submission" date="2020-02" db="EMBL/GenBank/DDBJ databases">
        <authorList>
            <person name="Meier V. D."/>
        </authorList>
    </citation>
    <scope>NUCLEOTIDE SEQUENCE</scope>
    <source>
        <strain evidence="2">AVDCRST_MAG85</strain>
    </source>
</reference>
<sequence length="210" mass="23661">ARAHDPPAVRPGRVGSRRHPGAQSPLHRHSLNQRRPAGRPGVGGRCGDRDPGPRCRRRGGALGDRRVLGRRLRRRAVPRRGVPGLPGHPGPPRRGDRRTRGHRPERFAAPCLRRWRDRQRPQPEGRAVLPGLPAPVPRPVAPRERSGRHVRPGAHRYRTDEQRRVRACRRRARRLAEAPAGLRAPPRHGRRRDLSDPRGSRRAHGQPPAL</sequence>
<feature type="region of interest" description="Disordered" evidence="1">
    <location>
        <begin position="1"/>
        <end position="210"/>
    </location>
</feature>
<feature type="non-terminal residue" evidence="2">
    <location>
        <position position="210"/>
    </location>
</feature>